<keyword evidence="3" id="KW-1185">Reference proteome</keyword>
<accession>A0ABN6Y1H0</accession>
<protein>
    <recommendedName>
        <fullName evidence="1">D-inositol 3-phosphate glycosyltransferase</fullName>
    </recommendedName>
</protein>
<evidence type="ECO:0000313" key="3">
    <source>
        <dbReference type="Proteomes" id="UP001321486"/>
    </source>
</evidence>
<sequence>MLERNRRLLGDLPPAAVVRNCIDVAAVRRGITASDLPAHWPEGFAPIVLFLGRLERKKGVEVAFRAFATLADSQPTARLVLAGATGDSRFEPTRQQLLTLLPESARSRVVFLGHVEGPSLYRGIAAASVVVCPSLWEGFGQVALEAKALGSPVVVTSGSGFDDFCVDGDDCLMVPPGDPVRLATAIERLLGDRGLVTALTTRATVGVLDFTADAVAPDLVAAVEDLTVAGTRMRSMSGR</sequence>
<dbReference type="InterPro" id="IPR050194">
    <property type="entry name" value="Glycosyltransferase_grp1"/>
</dbReference>
<dbReference type="PANTHER" id="PTHR45947:SF3">
    <property type="entry name" value="SULFOQUINOVOSYL TRANSFERASE SQD2"/>
    <property type="match status" value="1"/>
</dbReference>
<dbReference type="Gene3D" id="3.40.50.2000">
    <property type="entry name" value="Glycogen Phosphorylase B"/>
    <property type="match status" value="2"/>
</dbReference>
<proteinExistence type="predicted"/>
<dbReference type="SUPFAM" id="SSF53756">
    <property type="entry name" value="UDP-Glycosyltransferase/glycogen phosphorylase"/>
    <property type="match status" value="1"/>
</dbReference>
<dbReference type="RefSeq" id="WP_286343784.1">
    <property type="nucleotide sequence ID" value="NZ_AP027732.1"/>
</dbReference>
<dbReference type="EMBL" id="AP027732">
    <property type="protein sequence ID" value="BDZ50871.1"/>
    <property type="molecule type" value="Genomic_DNA"/>
</dbReference>
<gene>
    <name evidence="2" type="ORF">GCM10025867_31120</name>
</gene>
<dbReference type="Proteomes" id="UP001321486">
    <property type="component" value="Chromosome"/>
</dbReference>
<evidence type="ECO:0000313" key="2">
    <source>
        <dbReference type="EMBL" id="BDZ50871.1"/>
    </source>
</evidence>
<evidence type="ECO:0000256" key="1">
    <source>
        <dbReference type="ARBA" id="ARBA00021292"/>
    </source>
</evidence>
<dbReference type="PANTHER" id="PTHR45947">
    <property type="entry name" value="SULFOQUINOVOSYL TRANSFERASE SQD2"/>
    <property type="match status" value="1"/>
</dbReference>
<reference evidence="3" key="1">
    <citation type="journal article" date="2019" name="Int. J. Syst. Evol. Microbiol.">
        <title>The Global Catalogue of Microorganisms (GCM) 10K type strain sequencing project: providing services to taxonomists for standard genome sequencing and annotation.</title>
        <authorList>
            <consortium name="The Broad Institute Genomics Platform"/>
            <consortium name="The Broad Institute Genome Sequencing Center for Infectious Disease"/>
            <person name="Wu L."/>
            <person name="Ma J."/>
        </authorList>
    </citation>
    <scope>NUCLEOTIDE SEQUENCE [LARGE SCALE GENOMIC DNA]</scope>
    <source>
        <strain evidence="3">NBRC 108728</strain>
    </source>
</reference>
<dbReference type="Pfam" id="PF13692">
    <property type="entry name" value="Glyco_trans_1_4"/>
    <property type="match status" value="1"/>
</dbReference>
<name>A0ABN6Y1H0_9MICO</name>
<organism evidence="2 3">
    <name type="scientific">Frondihabitans sucicola</name>
    <dbReference type="NCBI Taxonomy" id="1268041"/>
    <lineage>
        <taxon>Bacteria</taxon>
        <taxon>Bacillati</taxon>
        <taxon>Actinomycetota</taxon>
        <taxon>Actinomycetes</taxon>
        <taxon>Micrococcales</taxon>
        <taxon>Microbacteriaceae</taxon>
        <taxon>Frondihabitans</taxon>
    </lineage>
</organism>
<dbReference type="CDD" id="cd03801">
    <property type="entry name" value="GT4_PimA-like"/>
    <property type="match status" value="1"/>
</dbReference>